<sequence length="248" mass="27460">MAARAQTCLVQYPDIFTYYFPCEGLCDNCCQDNRELVRSVFNRVAPSTHTPYEGGDVLRHFTIVGVDELEGAPNDMCGAANEFWAADGYCINDPRAGYPTAQAYFCDEVFEDHAEVRSELQCKDFQIGGNEGDEVSGLYRITEEMDYLGASILHEMLHMNAIGSATGETNEDSPGAAIIKDITGAYGPLGSRMLVQNRLDDVSPGLAFLNADSYVWYAVKCVWTNECSAQLDSERQHRCGRFDEPPAE</sequence>
<accession>A0ACC3DYB1</accession>
<comment type="caution">
    <text evidence="1">The sequence shown here is derived from an EMBL/GenBank/DDBJ whole genome shotgun (WGS) entry which is preliminary data.</text>
</comment>
<organism evidence="1 2">
    <name type="scientific">Coniosporium uncinatum</name>
    <dbReference type="NCBI Taxonomy" id="93489"/>
    <lineage>
        <taxon>Eukaryota</taxon>
        <taxon>Fungi</taxon>
        <taxon>Dikarya</taxon>
        <taxon>Ascomycota</taxon>
        <taxon>Pezizomycotina</taxon>
        <taxon>Dothideomycetes</taxon>
        <taxon>Dothideomycetes incertae sedis</taxon>
        <taxon>Coniosporium</taxon>
    </lineage>
</organism>
<evidence type="ECO:0000313" key="1">
    <source>
        <dbReference type="EMBL" id="KAK3081679.1"/>
    </source>
</evidence>
<evidence type="ECO:0000313" key="2">
    <source>
        <dbReference type="Proteomes" id="UP001186974"/>
    </source>
</evidence>
<name>A0ACC3DYB1_9PEZI</name>
<dbReference type="EMBL" id="JAWDJW010000094">
    <property type="protein sequence ID" value="KAK3081679.1"/>
    <property type="molecule type" value="Genomic_DNA"/>
</dbReference>
<proteinExistence type="predicted"/>
<gene>
    <name evidence="1" type="ORF">LTS18_003979</name>
</gene>
<reference evidence="1" key="1">
    <citation type="submission" date="2024-09" db="EMBL/GenBank/DDBJ databases">
        <title>Black Yeasts Isolated from many extreme environments.</title>
        <authorList>
            <person name="Coleine C."/>
            <person name="Stajich J.E."/>
            <person name="Selbmann L."/>
        </authorList>
    </citation>
    <scope>NUCLEOTIDE SEQUENCE</scope>
    <source>
        <strain evidence="1">CCFEE 5737</strain>
    </source>
</reference>
<protein>
    <submittedName>
        <fullName evidence="1">Uncharacterized protein</fullName>
    </submittedName>
</protein>
<keyword evidence="2" id="KW-1185">Reference proteome</keyword>
<dbReference type="Proteomes" id="UP001186974">
    <property type="component" value="Unassembled WGS sequence"/>
</dbReference>